<dbReference type="Proteomes" id="UP000828390">
    <property type="component" value="Unassembled WGS sequence"/>
</dbReference>
<keyword evidence="2" id="KW-1185">Reference proteome</keyword>
<dbReference type="AlphaFoldDB" id="A0A9D3YEQ8"/>
<protein>
    <submittedName>
        <fullName evidence="1">Uncharacterized protein</fullName>
    </submittedName>
</protein>
<evidence type="ECO:0000313" key="1">
    <source>
        <dbReference type="EMBL" id="KAH3697184.1"/>
    </source>
</evidence>
<evidence type="ECO:0000313" key="2">
    <source>
        <dbReference type="Proteomes" id="UP000828390"/>
    </source>
</evidence>
<name>A0A9D3YEQ8_DREPO</name>
<accession>A0A9D3YEQ8</accession>
<organism evidence="1 2">
    <name type="scientific">Dreissena polymorpha</name>
    <name type="common">Zebra mussel</name>
    <name type="synonym">Mytilus polymorpha</name>
    <dbReference type="NCBI Taxonomy" id="45954"/>
    <lineage>
        <taxon>Eukaryota</taxon>
        <taxon>Metazoa</taxon>
        <taxon>Spiralia</taxon>
        <taxon>Lophotrochozoa</taxon>
        <taxon>Mollusca</taxon>
        <taxon>Bivalvia</taxon>
        <taxon>Autobranchia</taxon>
        <taxon>Heteroconchia</taxon>
        <taxon>Euheterodonta</taxon>
        <taxon>Imparidentia</taxon>
        <taxon>Neoheterodontei</taxon>
        <taxon>Myida</taxon>
        <taxon>Dreissenoidea</taxon>
        <taxon>Dreissenidae</taxon>
        <taxon>Dreissena</taxon>
    </lineage>
</organism>
<gene>
    <name evidence="1" type="ORF">DPMN_084673</name>
</gene>
<dbReference type="EMBL" id="JAIWYP010000016">
    <property type="protein sequence ID" value="KAH3697184.1"/>
    <property type="molecule type" value="Genomic_DNA"/>
</dbReference>
<proteinExistence type="predicted"/>
<reference evidence="1" key="2">
    <citation type="submission" date="2020-11" db="EMBL/GenBank/DDBJ databases">
        <authorList>
            <person name="McCartney M.A."/>
            <person name="Auch B."/>
            <person name="Kono T."/>
            <person name="Mallez S."/>
            <person name="Becker A."/>
            <person name="Gohl D.M."/>
            <person name="Silverstein K.A.T."/>
            <person name="Koren S."/>
            <person name="Bechman K.B."/>
            <person name="Herman A."/>
            <person name="Abrahante J.E."/>
            <person name="Garbe J."/>
        </authorList>
    </citation>
    <scope>NUCLEOTIDE SEQUENCE</scope>
    <source>
        <strain evidence="1">Duluth1</strain>
        <tissue evidence="1">Whole animal</tissue>
    </source>
</reference>
<reference evidence="1" key="1">
    <citation type="journal article" date="2019" name="bioRxiv">
        <title>The Genome of the Zebra Mussel, Dreissena polymorpha: A Resource for Invasive Species Research.</title>
        <authorList>
            <person name="McCartney M.A."/>
            <person name="Auch B."/>
            <person name="Kono T."/>
            <person name="Mallez S."/>
            <person name="Zhang Y."/>
            <person name="Obille A."/>
            <person name="Becker A."/>
            <person name="Abrahante J.E."/>
            <person name="Garbe J."/>
            <person name="Badalamenti J.P."/>
            <person name="Herman A."/>
            <person name="Mangelson H."/>
            <person name="Liachko I."/>
            <person name="Sullivan S."/>
            <person name="Sone E.D."/>
            <person name="Koren S."/>
            <person name="Silverstein K.A.T."/>
            <person name="Beckman K.B."/>
            <person name="Gohl D.M."/>
        </authorList>
    </citation>
    <scope>NUCLEOTIDE SEQUENCE</scope>
    <source>
        <strain evidence="1">Duluth1</strain>
        <tissue evidence="1">Whole animal</tissue>
    </source>
</reference>
<sequence>MGDGASGWGSVRLLGRPWTDLLSRAAKGWMRVRLSREASMVGGSGLGRMRVRAGSGLRGVGALVRGRRTLHSGNCDEKLLPYSTG</sequence>
<comment type="caution">
    <text evidence="1">The sequence shown here is derived from an EMBL/GenBank/DDBJ whole genome shotgun (WGS) entry which is preliminary data.</text>
</comment>